<dbReference type="Gene3D" id="1.20.1070.10">
    <property type="entry name" value="Rhodopsin 7-helix transmembrane proteins"/>
    <property type="match status" value="1"/>
</dbReference>
<keyword evidence="3 6" id="KW-1133">Transmembrane helix</keyword>
<dbReference type="KEGG" id="cvn:111128614"/>
<dbReference type="AlphaFoldDB" id="A0A8B8DQW0"/>
<evidence type="ECO:0000256" key="1">
    <source>
        <dbReference type="ARBA" id="ARBA00004141"/>
    </source>
</evidence>
<sequence length="1041" mass="118433">MGKGLPLEYAVVDYCPSGSESDHRHQCEHETSPYDTLTNPPVTSSASNVSYQSRHCAYCHGENETDLHEWRLMVDGDCMERRTIFYMSSHANILSYAQNTSCALVFYPRPDLQVIQQRDLTPEYRARCNITGTLAEFNTDVQMACESSYDLTYRLYTNIFCAMCNPIELKAHHVISSCNVTGEWRKYDVSLEKACIDNPGFQMTQPYKNVWCFLCNSRGNAGRIYWDMYSYNDVKLTAREFISNSKTYMYEFNRIAFHNDFLHEEIKMRVERNRTTEQYVPGVVTINDKQINITHLLMTSLSISPAPICDKTLIPPIARNYTLDNCQCHPQCMMEKPCECCLDVALSWPTTCVKGNSKKMLNAFNGCHRTDNRYDGSPFYAAIRRMCEQNISTSDQITVTSGGLTFRNIYCYLCNSQINITEADLEIPSSPSFGVWGATIECSEELNIFYSTRYTDILSFAISSSKCQLSFNTANSFECPKLVLRDGPGRCNETNQLDVVDPAVHWACEGSHYNKYISNTFCLHCNPRTPLTDDVIIDKCDNSSIHYSSVYEEACQLFPDAVFTTLALPKPRIKNRFCGMCSALCMDYSCMMTTQPGDCTADPGSEAVRPPLLNLLFSFYGIIADLNTNEQNTPTNLVCFPGKALVDGNCSLLFQTGGRSNYTLNFQVNVTLKSSTNGVSFNITKSLDFVLASVKWKLRQMFPNQIKEHFFFLTEETYSSDHSTRAAYCSVIIYIQIEVLGFHDRASTENALFNFPSKFDLNTQEFHIVPGNFTTFSSTSVSAIGYGHVPPYIVKDALAKPPANYREYLVSLDKSFLKTPLENSIVGPLFFCKQIAYESSDFDVDYHRFEIIFKKTNQRFPMNQFVMSLDGSIHICDEDAVWPTSVNPSDDNATLRIFTITCTCISLLCLFLTFIIYCLFKPLRTIPGLNLMCLVFSLFCAQLLFIFSDSKEDQFWCAVIGIFQHYFWLSTCFCLLICCFHMYRVFNSQELVRSGIYFTPRTFYKYATFSYLLPLIIVCSNVGVMIGVNGTLGYGREICFV</sequence>
<feature type="transmembrane region" description="Helical" evidence="6">
    <location>
        <begin position="897"/>
        <end position="920"/>
    </location>
</feature>
<evidence type="ECO:0000256" key="2">
    <source>
        <dbReference type="ARBA" id="ARBA00022692"/>
    </source>
</evidence>
<dbReference type="Proteomes" id="UP000694844">
    <property type="component" value="Chromosome 4"/>
</dbReference>
<proteinExistence type="predicted"/>
<keyword evidence="8" id="KW-1185">Reference proteome</keyword>
<dbReference type="PROSITE" id="PS50261">
    <property type="entry name" value="G_PROTEIN_RECEP_F2_4"/>
    <property type="match status" value="1"/>
</dbReference>
<dbReference type="GeneID" id="111128614"/>
<dbReference type="RefSeq" id="XP_022330053.1">
    <property type="nucleotide sequence ID" value="XM_022474345.1"/>
</dbReference>
<evidence type="ECO:0000259" key="7">
    <source>
        <dbReference type="PROSITE" id="PS50261"/>
    </source>
</evidence>
<comment type="subcellular location">
    <subcellularLocation>
        <location evidence="1">Membrane</location>
        <topology evidence="1">Multi-pass membrane protein</topology>
    </subcellularLocation>
</comment>
<accession>A0A8B8DQW0</accession>
<dbReference type="InterPro" id="IPR017981">
    <property type="entry name" value="GPCR_2-like_7TM"/>
</dbReference>
<dbReference type="CDD" id="cd13952">
    <property type="entry name" value="7tm_classB"/>
    <property type="match status" value="1"/>
</dbReference>
<dbReference type="GO" id="GO:0007166">
    <property type="term" value="P:cell surface receptor signaling pathway"/>
    <property type="evidence" value="ECO:0007669"/>
    <property type="project" value="InterPro"/>
</dbReference>
<evidence type="ECO:0000256" key="3">
    <source>
        <dbReference type="ARBA" id="ARBA00022989"/>
    </source>
</evidence>
<feature type="compositionally biased region" description="Basic and acidic residues" evidence="5">
    <location>
        <begin position="20"/>
        <end position="32"/>
    </location>
</feature>
<dbReference type="OrthoDB" id="6145076at2759"/>
<protein>
    <submittedName>
        <fullName evidence="9">Uncharacterized protein LOC111128614</fullName>
    </submittedName>
</protein>
<keyword evidence="2 6" id="KW-0812">Transmembrane</keyword>
<dbReference type="PANTHER" id="PTHR45902">
    <property type="entry name" value="LATROPHILIN RECEPTOR-LIKE PROTEIN A"/>
    <property type="match status" value="1"/>
</dbReference>
<feature type="transmembrane region" description="Helical" evidence="6">
    <location>
        <begin position="927"/>
        <end position="947"/>
    </location>
</feature>
<dbReference type="PANTHER" id="PTHR45902:SF1">
    <property type="entry name" value="LATROPHILIN RECEPTOR-LIKE PROTEIN A"/>
    <property type="match status" value="1"/>
</dbReference>
<evidence type="ECO:0000256" key="4">
    <source>
        <dbReference type="ARBA" id="ARBA00023136"/>
    </source>
</evidence>
<keyword evidence="4 6" id="KW-0472">Membrane</keyword>
<organism evidence="8 9">
    <name type="scientific">Crassostrea virginica</name>
    <name type="common">Eastern oyster</name>
    <dbReference type="NCBI Taxonomy" id="6565"/>
    <lineage>
        <taxon>Eukaryota</taxon>
        <taxon>Metazoa</taxon>
        <taxon>Spiralia</taxon>
        <taxon>Lophotrochozoa</taxon>
        <taxon>Mollusca</taxon>
        <taxon>Bivalvia</taxon>
        <taxon>Autobranchia</taxon>
        <taxon>Pteriomorphia</taxon>
        <taxon>Ostreida</taxon>
        <taxon>Ostreoidea</taxon>
        <taxon>Ostreidae</taxon>
        <taxon>Crassostrea</taxon>
    </lineage>
</organism>
<name>A0A8B8DQW0_CRAVI</name>
<gene>
    <name evidence="9" type="primary">LOC111128614</name>
</gene>
<dbReference type="GO" id="GO:0016020">
    <property type="term" value="C:membrane"/>
    <property type="evidence" value="ECO:0007669"/>
    <property type="project" value="UniProtKB-SubCell"/>
</dbReference>
<evidence type="ECO:0000313" key="8">
    <source>
        <dbReference type="Proteomes" id="UP000694844"/>
    </source>
</evidence>
<feature type="transmembrane region" description="Helical" evidence="6">
    <location>
        <begin position="1006"/>
        <end position="1028"/>
    </location>
</feature>
<feature type="transmembrane region" description="Helical" evidence="6">
    <location>
        <begin position="967"/>
        <end position="986"/>
    </location>
</feature>
<evidence type="ECO:0000256" key="6">
    <source>
        <dbReference type="SAM" id="Phobius"/>
    </source>
</evidence>
<feature type="region of interest" description="Disordered" evidence="5">
    <location>
        <begin position="18"/>
        <end position="44"/>
    </location>
</feature>
<feature type="domain" description="G-protein coupled receptors family 2 profile 2" evidence="7">
    <location>
        <begin position="895"/>
        <end position="1041"/>
    </location>
</feature>
<feature type="compositionally biased region" description="Polar residues" evidence="5">
    <location>
        <begin position="33"/>
        <end position="44"/>
    </location>
</feature>
<dbReference type="InterPro" id="IPR053231">
    <property type="entry name" value="GPCR_LN-TM7"/>
</dbReference>
<dbReference type="Pfam" id="PF00002">
    <property type="entry name" value="7tm_2"/>
    <property type="match status" value="1"/>
</dbReference>
<reference evidence="9" key="1">
    <citation type="submission" date="2025-08" db="UniProtKB">
        <authorList>
            <consortium name="RefSeq"/>
        </authorList>
    </citation>
    <scope>IDENTIFICATION</scope>
    <source>
        <tissue evidence="9">Whole sample</tissue>
    </source>
</reference>
<dbReference type="InterPro" id="IPR000832">
    <property type="entry name" value="GPCR_2_secretin-like"/>
</dbReference>
<evidence type="ECO:0000313" key="9">
    <source>
        <dbReference type="RefSeq" id="XP_022330053.1"/>
    </source>
</evidence>
<dbReference type="GO" id="GO:0004930">
    <property type="term" value="F:G protein-coupled receptor activity"/>
    <property type="evidence" value="ECO:0007669"/>
    <property type="project" value="InterPro"/>
</dbReference>
<evidence type="ECO:0000256" key="5">
    <source>
        <dbReference type="SAM" id="MobiDB-lite"/>
    </source>
</evidence>